<dbReference type="EMBL" id="UINC01004759">
    <property type="protein sequence ID" value="SVA16661.1"/>
    <property type="molecule type" value="Genomic_DNA"/>
</dbReference>
<keyword evidence="1" id="KW-1133">Transmembrane helix</keyword>
<protein>
    <submittedName>
        <fullName evidence="2">Uncharacterized protein</fullName>
    </submittedName>
</protein>
<evidence type="ECO:0000313" key="2">
    <source>
        <dbReference type="EMBL" id="SVA16661.1"/>
    </source>
</evidence>
<sequence>MNWLNKHLSLKADLLVTLLNGVIVIGGVFALNGLIARIHGLDILGEFLLIKRTLSAGIGILLVGMNIALPNYLSRNFEKSYGDNAFILFLIVTIPMTILVIAGILWFNIKGFYSSDFWIYVLFSLGLSAQFITYALYRGYMNMIGANIFQLVGTAIIPIVVFTSVVTLNDGLFWIGCSVTTIMVFAYLFRNKGIHIAAINFHQCKKIIIYGLERIPSFVAQFILLA</sequence>
<name>A0A381TME2_9ZZZZ</name>
<feature type="transmembrane region" description="Helical" evidence="1">
    <location>
        <begin position="12"/>
        <end position="34"/>
    </location>
</feature>
<feature type="transmembrane region" description="Helical" evidence="1">
    <location>
        <begin position="117"/>
        <end position="137"/>
    </location>
</feature>
<feature type="non-terminal residue" evidence="2">
    <location>
        <position position="226"/>
    </location>
</feature>
<evidence type="ECO:0000256" key="1">
    <source>
        <dbReference type="SAM" id="Phobius"/>
    </source>
</evidence>
<feature type="transmembrane region" description="Helical" evidence="1">
    <location>
        <begin position="85"/>
        <end position="105"/>
    </location>
</feature>
<feature type="transmembrane region" description="Helical" evidence="1">
    <location>
        <begin position="144"/>
        <end position="165"/>
    </location>
</feature>
<organism evidence="2">
    <name type="scientific">marine metagenome</name>
    <dbReference type="NCBI Taxonomy" id="408172"/>
    <lineage>
        <taxon>unclassified sequences</taxon>
        <taxon>metagenomes</taxon>
        <taxon>ecological metagenomes</taxon>
    </lineage>
</organism>
<feature type="transmembrane region" description="Helical" evidence="1">
    <location>
        <begin position="171"/>
        <end position="189"/>
    </location>
</feature>
<reference evidence="2" key="1">
    <citation type="submission" date="2018-05" db="EMBL/GenBank/DDBJ databases">
        <authorList>
            <person name="Lanie J.A."/>
            <person name="Ng W.-L."/>
            <person name="Kazmierczak K.M."/>
            <person name="Andrzejewski T.M."/>
            <person name="Davidsen T.M."/>
            <person name="Wayne K.J."/>
            <person name="Tettelin H."/>
            <person name="Glass J.I."/>
            <person name="Rusch D."/>
            <person name="Podicherti R."/>
            <person name="Tsui H.-C.T."/>
            <person name="Winkler M.E."/>
        </authorList>
    </citation>
    <scope>NUCLEOTIDE SEQUENCE</scope>
</reference>
<gene>
    <name evidence="2" type="ORF">METZ01_LOCUS69515</name>
</gene>
<dbReference type="AlphaFoldDB" id="A0A381TME2"/>
<keyword evidence="1" id="KW-0812">Transmembrane</keyword>
<proteinExistence type="predicted"/>
<accession>A0A381TME2</accession>
<feature type="transmembrane region" description="Helical" evidence="1">
    <location>
        <begin position="54"/>
        <end position="73"/>
    </location>
</feature>
<keyword evidence="1" id="KW-0472">Membrane</keyword>